<feature type="non-terminal residue" evidence="1">
    <location>
        <position position="1"/>
    </location>
</feature>
<evidence type="ECO:0000313" key="2">
    <source>
        <dbReference type="Proteomes" id="UP000601435"/>
    </source>
</evidence>
<proteinExistence type="predicted"/>
<dbReference type="Proteomes" id="UP000601435">
    <property type="component" value="Unassembled WGS sequence"/>
</dbReference>
<organism evidence="1 2">
    <name type="scientific">Symbiodinium necroappetens</name>
    <dbReference type="NCBI Taxonomy" id="1628268"/>
    <lineage>
        <taxon>Eukaryota</taxon>
        <taxon>Sar</taxon>
        <taxon>Alveolata</taxon>
        <taxon>Dinophyceae</taxon>
        <taxon>Suessiales</taxon>
        <taxon>Symbiodiniaceae</taxon>
        <taxon>Symbiodinium</taxon>
    </lineage>
</organism>
<name>A0A812RSK6_9DINO</name>
<dbReference type="GO" id="GO:0005576">
    <property type="term" value="C:extracellular region"/>
    <property type="evidence" value="ECO:0007669"/>
    <property type="project" value="InterPro"/>
</dbReference>
<gene>
    <name evidence="1" type="ORF">SNEC2469_LOCUS12620</name>
</gene>
<dbReference type="GO" id="GO:0008294">
    <property type="term" value="F:calcium- and calmodulin-responsive adenylate cyclase activity"/>
    <property type="evidence" value="ECO:0007669"/>
    <property type="project" value="InterPro"/>
</dbReference>
<dbReference type="InterPro" id="IPR037017">
    <property type="entry name" value="Anthrax_toxin_edema_cen_sf"/>
</dbReference>
<dbReference type="AlphaFoldDB" id="A0A812RSK6"/>
<comment type="caution">
    <text evidence="1">The sequence shown here is derived from an EMBL/GenBank/DDBJ whole genome shotgun (WGS) entry which is preliminary data.</text>
</comment>
<dbReference type="Gene3D" id="3.90.1760.10">
    <property type="entry name" value="Anthrax toxin, edema factor, central domain"/>
    <property type="match status" value="1"/>
</dbReference>
<evidence type="ECO:0000313" key="1">
    <source>
        <dbReference type="EMBL" id="CAE7454491.1"/>
    </source>
</evidence>
<dbReference type="EMBL" id="CAJNJA010020042">
    <property type="protein sequence ID" value="CAE7454491.1"/>
    <property type="molecule type" value="Genomic_DNA"/>
</dbReference>
<sequence length="129" mass="14337">MMDGQGTGKGLNVKGKSAKTGCLSGFVPVLQISDNEHKSQVCTSPREARVRVYYQSDEHRSVALFRLRKVLAEMLRTSEAAAQRLEAHQAGTKQLTDDAERFAFIELLLQVEDPSIINLNLYEPEAFGL</sequence>
<keyword evidence="2" id="KW-1185">Reference proteome</keyword>
<dbReference type="OrthoDB" id="417029at2759"/>
<accession>A0A812RSK6</accession>
<protein>
    <submittedName>
        <fullName evidence="1">Uncharacterized protein</fullName>
    </submittedName>
</protein>
<reference evidence="1" key="1">
    <citation type="submission" date="2021-02" db="EMBL/GenBank/DDBJ databases">
        <authorList>
            <person name="Dougan E. K."/>
            <person name="Rhodes N."/>
            <person name="Thang M."/>
            <person name="Chan C."/>
        </authorList>
    </citation>
    <scope>NUCLEOTIDE SEQUENCE</scope>
</reference>